<dbReference type="EMBL" id="BK016270">
    <property type="protein sequence ID" value="DAG06395.1"/>
    <property type="molecule type" value="Genomic_DNA"/>
</dbReference>
<keyword evidence="1" id="KW-0472">Membrane</keyword>
<keyword evidence="1" id="KW-1133">Transmembrane helix</keyword>
<reference evidence="2" key="1">
    <citation type="journal article" date="2021" name="Proc. Natl. Acad. Sci. U.S.A.">
        <title>A Catalog of Tens of Thousands of Viruses from Human Metagenomes Reveals Hidden Associations with Chronic Diseases.</title>
        <authorList>
            <person name="Tisza M.J."/>
            <person name="Buck C.B."/>
        </authorList>
    </citation>
    <scope>NUCLEOTIDE SEQUENCE</scope>
    <source>
        <strain evidence="2">Cthu813</strain>
    </source>
</reference>
<name>A0A8S5VIH0_9CAUD</name>
<proteinExistence type="predicted"/>
<accession>A0A8S5VIH0</accession>
<protein>
    <submittedName>
        <fullName evidence="2">Uncharacterized protein</fullName>
    </submittedName>
</protein>
<feature type="transmembrane region" description="Helical" evidence="1">
    <location>
        <begin position="27"/>
        <end position="50"/>
    </location>
</feature>
<sequence>MKKKFEMFWKDYCDLYAISWGFLKKHWIGTIIYVVVLFTAYVIWICYSVFGGLDVIVDWFKNTFGAIKRFFKRKVHKA</sequence>
<keyword evidence="1" id="KW-0812">Transmembrane</keyword>
<evidence type="ECO:0000256" key="1">
    <source>
        <dbReference type="SAM" id="Phobius"/>
    </source>
</evidence>
<organism evidence="2">
    <name type="scientific">Siphoviridae sp. cthu813</name>
    <dbReference type="NCBI Taxonomy" id="2825618"/>
    <lineage>
        <taxon>Viruses</taxon>
        <taxon>Duplodnaviria</taxon>
        <taxon>Heunggongvirae</taxon>
        <taxon>Uroviricota</taxon>
        <taxon>Caudoviricetes</taxon>
    </lineage>
</organism>
<evidence type="ECO:0000313" key="2">
    <source>
        <dbReference type="EMBL" id="DAG06395.1"/>
    </source>
</evidence>